<dbReference type="PANTHER" id="PTHR28110">
    <property type="entry name" value="TRANSMEMBRANE PROTEIN"/>
    <property type="match status" value="1"/>
</dbReference>
<organism evidence="1 4">
    <name type="scientific">Verticillium longisporum</name>
    <name type="common">Verticillium dahliae var. longisporum</name>
    <dbReference type="NCBI Taxonomy" id="100787"/>
    <lineage>
        <taxon>Eukaryota</taxon>
        <taxon>Fungi</taxon>
        <taxon>Dikarya</taxon>
        <taxon>Ascomycota</taxon>
        <taxon>Pezizomycotina</taxon>
        <taxon>Sordariomycetes</taxon>
        <taxon>Hypocreomycetidae</taxon>
        <taxon>Glomerellales</taxon>
        <taxon>Plectosphaerellaceae</taxon>
        <taxon>Verticillium</taxon>
    </lineage>
</organism>
<proteinExistence type="predicted"/>
<dbReference type="EMBL" id="CVQI01017446">
    <property type="protein sequence ID" value="CRK25169.1"/>
    <property type="molecule type" value="Genomic_DNA"/>
</dbReference>
<dbReference type="AlphaFoldDB" id="A0A0G4LT72"/>
<dbReference type="EMBL" id="CVQH01021529">
    <property type="protein sequence ID" value="CRK30881.1"/>
    <property type="molecule type" value="Genomic_DNA"/>
</dbReference>
<gene>
    <name evidence="2" type="ORF">BN1708_005311</name>
    <name evidence="1" type="ORF">BN1723_013527</name>
</gene>
<evidence type="ECO:0000313" key="3">
    <source>
        <dbReference type="Proteomes" id="UP000044602"/>
    </source>
</evidence>
<dbReference type="PANTHER" id="PTHR28110:SF1">
    <property type="entry name" value="TRANSMEMBRANE PROTEIN"/>
    <property type="match status" value="1"/>
</dbReference>
<evidence type="ECO:0000313" key="4">
    <source>
        <dbReference type="Proteomes" id="UP000045706"/>
    </source>
</evidence>
<accession>A0A0G4LT72</accession>
<dbReference type="Proteomes" id="UP000044602">
    <property type="component" value="Unassembled WGS sequence"/>
</dbReference>
<sequence>MVIPTHLVIVCCHGVWIGGPAKGLDESEWLIADFQAGETPTFVDHIKAGLQCIGENHNAVLVFSGGPTRQETRLSEAQSYANLASANNYFGILSTGSDTTSRVFIEEQALDSYHNVLFSIIAFWRRYEFVAWPRVITIVSHAFKRARIVDGHCNAIGFPLHRVVFHGLDPPGMTALSGQDVRNQEALAGVQTAVDQWQADPHGAGQTLAGKRAKRNHWAIDQALFRTEEERIRSGIQTTITELGGVRLSDEGFRPWA</sequence>
<protein>
    <recommendedName>
        <fullName evidence="5">DUF218 domain-containing protein</fullName>
    </recommendedName>
</protein>
<keyword evidence="3" id="KW-1185">Reference proteome</keyword>
<dbReference type="Proteomes" id="UP000045706">
    <property type="component" value="Unassembled WGS sequence"/>
</dbReference>
<dbReference type="GO" id="GO:0005737">
    <property type="term" value="C:cytoplasm"/>
    <property type="evidence" value="ECO:0007669"/>
    <property type="project" value="TreeGrafter"/>
</dbReference>
<name>A0A0G4LT72_VERLO</name>
<reference evidence="3 4" key="1">
    <citation type="submission" date="2015-05" db="EMBL/GenBank/DDBJ databases">
        <authorList>
            <person name="Fogelqvist Johan"/>
        </authorList>
    </citation>
    <scope>NUCLEOTIDE SEQUENCE [LARGE SCALE GENOMIC DNA]</scope>
    <source>
        <strain evidence="2">VL1</strain>
        <strain evidence="1">VL2</strain>
    </source>
</reference>
<evidence type="ECO:0008006" key="5">
    <source>
        <dbReference type="Google" id="ProtNLM"/>
    </source>
</evidence>
<evidence type="ECO:0000313" key="2">
    <source>
        <dbReference type="EMBL" id="CRK30881.1"/>
    </source>
</evidence>
<dbReference type="InterPro" id="IPR055323">
    <property type="entry name" value="C57A10.07/YOR238W"/>
</dbReference>
<evidence type="ECO:0000313" key="1">
    <source>
        <dbReference type="EMBL" id="CRK25169.1"/>
    </source>
</evidence>